<feature type="domain" description="DSBA-like thioredoxin" evidence="3">
    <location>
        <begin position="5"/>
        <end position="189"/>
    </location>
</feature>
<evidence type="ECO:0000313" key="4">
    <source>
        <dbReference type="EMBL" id="SPJ27901.1"/>
    </source>
</evidence>
<comment type="similarity">
    <text evidence="1">Belongs to the GST superfamily. NadH family.</text>
</comment>
<dbReference type="Proteomes" id="UP000244898">
    <property type="component" value="Unassembled WGS sequence"/>
</dbReference>
<dbReference type="InterPro" id="IPR051924">
    <property type="entry name" value="GST_Kappa/NadH"/>
</dbReference>
<dbReference type="PANTHER" id="PTHR42943">
    <property type="entry name" value="GLUTATHIONE S-TRANSFERASE KAPPA"/>
    <property type="match status" value="1"/>
</dbReference>
<keyword evidence="5" id="KW-1185">Reference proteome</keyword>
<sequence length="197" mass="21736">MTASIQFWFEFASTYSYLSAMRIEDAAARHGVAVDWQPFLLGPIFAAQGWDNSPFNIYPAKGRYMWRDMERLCDARDLPFLRPDPFPQNGLMAARLALVAKQQGRIAPFVRAVYAAQFGRGLAISDAGVLSKCWLEAGLDATLMQGASTPETKAALHGQSENAQKLDLFGAPSFIAGDELFWGDDRLEQAIMHAASI</sequence>
<dbReference type="InterPro" id="IPR001853">
    <property type="entry name" value="DSBA-like_thioredoxin_dom"/>
</dbReference>
<evidence type="ECO:0000256" key="1">
    <source>
        <dbReference type="PIRNR" id="PIRNR006386"/>
    </source>
</evidence>
<dbReference type="EC" id="5.99.1.4" evidence="1"/>
<proteinExistence type="inferred from homology"/>
<reference evidence="5" key="1">
    <citation type="submission" date="2018-03" db="EMBL/GenBank/DDBJ databases">
        <authorList>
            <person name="Rodrigo-Torres L."/>
            <person name="Arahal R. D."/>
            <person name="Lucena T."/>
        </authorList>
    </citation>
    <scope>NUCLEOTIDE SEQUENCE [LARGE SCALE GENOMIC DNA]</scope>
    <source>
        <strain evidence="5">CECT 7615</strain>
    </source>
</reference>
<organism evidence="4 5">
    <name type="scientific">Falsiruegeria mediterranea M17</name>
    <dbReference type="NCBI Taxonomy" id="1200281"/>
    <lineage>
        <taxon>Bacteria</taxon>
        <taxon>Pseudomonadati</taxon>
        <taxon>Pseudomonadota</taxon>
        <taxon>Alphaproteobacteria</taxon>
        <taxon>Rhodobacterales</taxon>
        <taxon>Roseobacteraceae</taxon>
        <taxon>Falsiruegeria</taxon>
    </lineage>
</organism>
<keyword evidence="1 4" id="KW-0413">Isomerase</keyword>
<dbReference type="GO" id="GO:0004364">
    <property type="term" value="F:glutathione transferase activity"/>
    <property type="evidence" value="ECO:0007669"/>
    <property type="project" value="TreeGrafter"/>
</dbReference>
<dbReference type="InterPro" id="IPR014440">
    <property type="entry name" value="HCCAis_GSTk"/>
</dbReference>
<name>A0A2R8C642_9RHOB</name>
<dbReference type="SUPFAM" id="SSF52833">
    <property type="entry name" value="Thioredoxin-like"/>
    <property type="match status" value="1"/>
</dbReference>
<dbReference type="Pfam" id="PF01323">
    <property type="entry name" value="DSBA"/>
    <property type="match status" value="1"/>
</dbReference>
<dbReference type="GO" id="GO:1901170">
    <property type="term" value="P:naphthalene catabolic process"/>
    <property type="evidence" value="ECO:0007669"/>
    <property type="project" value="InterPro"/>
</dbReference>
<protein>
    <recommendedName>
        <fullName evidence="1">2-hydroxychromene-2-carboxylate isomerase</fullName>
        <ecNumber evidence="1">5.99.1.4</ecNumber>
    </recommendedName>
</protein>
<dbReference type="CDD" id="cd03022">
    <property type="entry name" value="DsbA_HCCA_Iso"/>
    <property type="match status" value="1"/>
</dbReference>
<dbReference type="RefSeq" id="WP_108786170.1">
    <property type="nucleotide sequence ID" value="NZ_ONZG01000003.1"/>
</dbReference>
<evidence type="ECO:0000313" key="5">
    <source>
        <dbReference type="Proteomes" id="UP000244898"/>
    </source>
</evidence>
<dbReference type="AlphaFoldDB" id="A0A2R8C642"/>
<dbReference type="GO" id="GO:0004602">
    <property type="term" value="F:glutathione peroxidase activity"/>
    <property type="evidence" value="ECO:0007669"/>
    <property type="project" value="TreeGrafter"/>
</dbReference>
<accession>A0A2R8C642</accession>
<feature type="active site" description="Nucleophile" evidence="2">
    <location>
        <position position="13"/>
    </location>
</feature>
<evidence type="ECO:0000259" key="3">
    <source>
        <dbReference type="Pfam" id="PF01323"/>
    </source>
</evidence>
<dbReference type="EMBL" id="ONZG01000003">
    <property type="protein sequence ID" value="SPJ27901.1"/>
    <property type="molecule type" value="Genomic_DNA"/>
</dbReference>
<dbReference type="OrthoDB" id="5244108at2"/>
<dbReference type="GO" id="GO:0018845">
    <property type="term" value="F:2-hydroxychromene-2-carboxylate isomerase activity"/>
    <property type="evidence" value="ECO:0007669"/>
    <property type="project" value="UniProtKB-UniRule"/>
</dbReference>
<evidence type="ECO:0000256" key="2">
    <source>
        <dbReference type="PIRSR" id="PIRSR006386-1"/>
    </source>
</evidence>
<dbReference type="PIRSF" id="PIRSF006386">
    <property type="entry name" value="HCCAis_GSTk"/>
    <property type="match status" value="1"/>
</dbReference>
<dbReference type="Gene3D" id="3.40.30.10">
    <property type="entry name" value="Glutaredoxin"/>
    <property type="match status" value="1"/>
</dbReference>
<dbReference type="PANTHER" id="PTHR42943:SF2">
    <property type="entry name" value="GLUTATHIONE S-TRANSFERASE KAPPA 1"/>
    <property type="match status" value="1"/>
</dbReference>
<gene>
    <name evidence="4" type="primary">nsaD_1</name>
    <name evidence="4" type="ORF">TRM7615_01395</name>
</gene>
<dbReference type="InterPro" id="IPR036249">
    <property type="entry name" value="Thioredoxin-like_sf"/>
</dbReference>
<comment type="catalytic activity">
    <reaction evidence="1">
        <text>2-hydroxychromene-2-carboxylate = (3E)-4-(2-hydroxyphenyl)-2-oxobut-3-enoate</text>
        <dbReference type="Rhea" id="RHEA:27401"/>
        <dbReference type="ChEBI" id="CHEBI:59350"/>
        <dbReference type="ChEBI" id="CHEBI:59353"/>
        <dbReference type="EC" id="5.99.1.4"/>
    </reaction>
</comment>
<dbReference type="GO" id="GO:0006749">
    <property type="term" value="P:glutathione metabolic process"/>
    <property type="evidence" value="ECO:0007669"/>
    <property type="project" value="TreeGrafter"/>
</dbReference>
<dbReference type="InterPro" id="IPR044087">
    <property type="entry name" value="NahD-like"/>
</dbReference>